<dbReference type="SUPFAM" id="SSF52242">
    <property type="entry name" value="Cobalamin (vitamin B12)-binding domain"/>
    <property type="match status" value="1"/>
</dbReference>
<dbReference type="Pfam" id="PF02310">
    <property type="entry name" value="B12-binding"/>
    <property type="match status" value="1"/>
</dbReference>
<dbReference type="GO" id="GO:0031419">
    <property type="term" value="F:cobalamin binding"/>
    <property type="evidence" value="ECO:0007669"/>
    <property type="project" value="InterPro"/>
</dbReference>
<dbReference type="InterPro" id="IPR036724">
    <property type="entry name" value="Cobalamin-bd_sf"/>
</dbReference>
<dbReference type="Proteomes" id="UP000198584">
    <property type="component" value="Unassembled WGS sequence"/>
</dbReference>
<dbReference type="InterPro" id="IPR006158">
    <property type="entry name" value="Cobalamin-bd"/>
</dbReference>
<gene>
    <name evidence="2" type="ORF">SAMN05421743_11559</name>
</gene>
<evidence type="ECO:0000313" key="3">
    <source>
        <dbReference type="Proteomes" id="UP000198584"/>
    </source>
</evidence>
<accession>A0A1H4GEW4</accession>
<evidence type="ECO:0000259" key="1">
    <source>
        <dbReference type="PROSITE" id="PS51332"/>
    </source>
</evidence>
<dbReference type="GO" id="GO:0046872">
    <property type="term" value="F:metal ion binding"/>
    <property type="evidence" value="ECO:0007669"/>
    <property type="project" value="InterPro"/>
</dbReference>
<dbReference type="EMBL" id="FNQR01000015">
    <property type="protein sequence ID" value="SEB07560.1"/>
    <property type="molecule type" value="Genomic_DNA"/>
</dbReference>
<protein>
    <submittedName>
        <fullName evidence="2">B12 binding domain-containing protein</fullName>
    </submittedName>
</protein>
<name>A0A1H4GEW4_9BACI</name>
<evidence type="ECO:0000313" key="2">
    <source>
        <dbReference type="EMBL" id="SEB07560.1"/>
    </source>
</evidence>
<keyword evidence="3" id="KW-1185">Reference proteome</keyword>
<reference evidence="2 3" key="1">
    <citation type="submission" date="2016-10" db="EMBL/GenBank/DDBJ databases">
        <authorList>
            <person name="de Groot N.N."/>
        </authorList>
    </citation>
    <scope>NUCLEOTIDE SEQUENCE [LARGE SCALE GENOMIC DNA]</scope>
    <source>
        <strain evidence="2 3">CCM7597</strain>
    </source>
</reference>
<dbReference type="AlphaFoldDB" id="A0A1H4GEW4"/>
<dbReference type="STRING" id="571932.SAMN05421743_11559"/>
<dbReference type="CDD" id="cd02065">
    <property type="entry name" value="B12-binding_like"/>
    <property type="match status" value="1"/>
</dbReference>
<feature type="domain" description="B12-binding" evidence="1">
    <location>
        <begin position="32"/>
        <end position="114"/>
    </location>
</feature>
<dbReference type="RefSeq" id="WP_245728994.1">
    <property type="nucleotide sequence ID" value="NZ_FNQR01000015.1"/>
</dbReference>
<sequence length="114" mass="12924">MADEHLATAVCDFVLSRLDAGLYVDKAKKQKRKKVVLLGVEEEQHYLGLKMVASFYRERGWRVRYLGPNLPIDHALGQITQWKPDVIGISAALSYRLPMVKKNDGNFYSTKLGS</sequence>
<organism evidence="2 3">
    <name type="scientific">Thalassobacillus cyri</name>
    <dbReference type="NCBI Taxonomy" id="571932"/>
    <lineage>
        <taxon>Bacteria</taxon>
        <taxon>Bacillati</taxon>
        <taxon>Bacillota</taxon>
        <taxon>Bacilli</taxon>
        <taxon>Bacillales</taxon>
        <taxon>Bacillaceae</taxon>
        <taxon>Thalassobacillus</taxon>
    </lineage>
</organism>
<dbReference type="PROSITE" id="PS51332">
    <property type="entry name" value="B12_BINDING"/>
    <property type="match status" value="1"/>
</dbReference>
<dbReference type="Gene3D" id="3.40.50.280">
    <property type="entry name" value="Cobalamin-binding domain"/>
    <property type="match status" value="1"/>
</dbReference>
<proteinExistence type="predicted"/>